<evidence type="ECO:0000313" key="7">
    <source>
        <dbReference type="EMBL" id="EUJ45292.1"/>
    </source>
</evidence>
<dbReference type="InterPro" id="IPR005496">
    <property type="entry name" value="Integral_membrane_TerC"/>
</dbReference>
<reference evidence="7 8" key="1">
    <citation type="journal article" date="2014" name="Int. J. Syst. Evol. Microbiol.">
        <title>Listeria floridensis sp. nov., Listeria aquatica sp. nov., Listeria cornellensis sp. nov., Listeria riparia sp. nov. and Listeria grandensis sp. nov., from agricultural and natural environments.</title>
        <authorList>
            <person name="den Bakker H.C."/>
            <person name="Warchocki S."/>
            <person name="Wright E.M."/>
            <person name="Allred A.F."/>
            <person name="Ahlstrom C."/>
            <person name="Manuel C.S."/>
            <person name="Stasiewicz M.J."/>
            <person name="Burrell A."/>
            <person name="Roof S."/>
            <person name="Strawn L."/>
            <person name="Fortes E.D."/>
            <person name="Nightingale K.K."/>
            <person name="Kephart D."/>
            <person name="Wiedmann M."/>
        </authorList>
    </citation>
    <scope>NUCLEOTIDE SEQUENCE [LARGE SCALE GENOMIC DNA]</scope>
    <source>
        <strain evidence="7 8">FSL S10-1204</strain>
    </source>
</reference>
<dbReference type="GO" id="GO:0016020">
    <property type="term" value="C:membrane"/>
    <property type="evidence" value="ECO:0007669"/>
    <property type="project" value="UniProtKB-SubCell"/>
</dbReference>
<accession>W7D856</accession>
<comment type="caution">
    <text evidence="7">The sequence shown here is derived from an EMBL/GenBank/DDBJ whole genome shotgun (WGS) entry which is preliminary data.</text>
</comment>
<sequence>MDISVWGEYIWVFLILVVLEGVLSADNAVVMAVIVKKLPHEQQRKALFYGLVGAFVFRLIAMLIISYLVNFWEIQAIGAIYLLYLAVKHIWDKKKGIGKETKPGKEPKTTSFWGTVARVELTDIAFALDSMLAAAALVVTLPKLGTYEIGGMSAGQFIVMFLGGLAGLIVIRFAATQVVKLLERYPTLETAAFLIVGWVGVKMAVITLAHPQVGILPESFPDSPGWEITFWAVMITIGLGGYIIARKKEEATKGIITRL</sequence>
<dbReference type="PATRIC" id="fig|1265816.5.peg.1083"/>
<dbReference type="PANTHER" id="PTHR30238:SF4">
    <property type="entry name" value="SLL1022 PROTEIN"/>
    <property type="match status" value="1"/>
</dbReference>
<evidence type="ECO:0000256" key="4">
    <source>
        <dbReference type="ARBA" id="ARBA00022989"/>
    </source>
</evidence>
<comment type="subcellular location">
    <subcellularLocation>
        <location evidence="1">Membrane</location>
        <topology evidence="1">Multi-pass membrane protein</topology>
    </subcellularLocation>
</comment>
<organism evidence="7 8">
    <name type="scientific">Listeria riparia FSL S10-1204</name>
    <dbReference type="NCBI Taxonomy" id="1265816"/>
    <lineage>
        <taxon>Bacteria</taxon>
        <taxon>Bacillati</taxon>
        <taxon>Bacillota</taxon>
        <taxon>Bacilli</taxon>
        <taxon>Bacillales</taxon>
        <taxon>Listeriaceae</taxon>
        <taxon>Listeria</taxon>
    </lineage>
</organism>
<keyword evidence="8" id="KW-1185">Reference proteome</keyword>
<evidence type="ECO:0000256" key="5">
    <source>
        <dbReference type="ARBA" id="ARBA00023136"/>
    </source>
</evidence>
<keyword evidence="4 6" id="KW-1133">Transmembrane helix</keyword>
<dbReference type="SUPFAM" id="SSF103473">
    <property type="entry name" value="MFS general substrate transporter"/>
    <property type="match status" value="1"/>
</dbReference>
<feature type="transmembrane region" description="Helical" evidence="6">
    <location>
        <begin position="12"/>
        <end position="35"/>
    </location>
</feature>
<dbReference type="NCBIfam" id="TIGR03716">
    <property type="entry name" value="R_switched_YkoY"/>
    <property type="match status" value="1"/>
</dbReference>
<evidence type="ECO:0000256" key="3">
    <source>
        <dbReference type="ARBA" id="ARBA00022692"/>
    </source>
</evidence>
<dbReference type="InterPro" id="IPR022493">
    <property type="entry name" value="CHP03716_TM_YkoY"/>
</dbReference>
<dbReference type="PANTHER" id="PTHR30238">
    <property type="entry name" value="MEMBRANE BOUND PREDICTED REDOX MODULATOR"/>
    <property type="match status" value="1"/>
</dbReference>
<feature type="transmembrane region" description="Helical" evidence="6">
    <location>
        <begin position="228"/>
        <end position="245"/>
    </location>
</feature>
<evidence type="ECO:0000256" key="2">
    <source>
        <dbReference type="ARBA" id="ARBA00007511"/>
    </source>
</evidence>
<gene>
    <name evidence="7" type="ORF">PRIP_05498</name>
</gene>
<dbReference type="Gene3D" id="1.20.1720.10">
    <property type="entry name" value="Multidrug resistance protein D"/>
    <property type="match status" value="1"/>
</dbReference>
<keyword evidence="3 6" id="KW-0812">Transmembrane</keyword>
<dbReference type="EMBL" id="AODL01000007">
    <property type="protein sequence ID" value="EUJ45292.1"/>
    <property type="molecule type" value="Genomic_DNA"/>
</dbReference>
<dbReference type="AlphaFoldDB" id="W7D856"/>
<protein>
    <submittedName>
        <fullName evidence="7">Membrane protein, TerC family</fullName>
    </submittedName>
</protein>
<evidence type="ECO:0000313" key="8">
    <source>
        <dbReference type="Proteomes" id="UP000019248"/>
    </source>
</evidence>
<evidence type="ECO:0000256" key="6">
    <source>
        <dbReference type="SAM" id="Phobius"/>
    </source>
</evidence>
<dbReference type="Pfam" id="PF03741">
    <property type="entry name" value="TerC"/>
    <property type="match status" value="1"/>
</dbReference>
<feature type="transmembrane region" description="Helical" evidence="6">
    <location>
        <begin position="47"/>
        <end position="68"/>
    </location>
</feature>
<comment type="similarity">
    <text evidence="2">Belongs to the TerC family.</text>
</comment>
<dbReference type="RefSeq" id="WP_036099915.1">
    <property type="nucleotide sequence ID" value="NZ_AODL01000007.1"/>
</dbReference>
<evidence type="ECO:0000256" key="1">
    <source>
        <dbReference type="ARBA" id="ARBA00004141"/>
    </source>
</evidence>
<dbReference type="InterPro" id="IPR036259">
    <property type="entry name" value="MFS_trans_sf"/>
</dbReference>
<feature type="transmembrane region" description="Helical" evidence="6">
    <location>
        <begin position="154"/>
        <end position="175"/>
    </location>
</feature>
<dbReference type="OrthoDB" id="9806211at2"/>
<feature type="transmembrane region" description="Helical" evidence="6">
    <location>
        <begin position="74"/>
        <end position="91"/>
    </location>
</feature>
<proteinExistence type="inferred from homology"/>
<feature type="transmembrane region" description="Helical" evidence="6">
    <location>
        <begin position="187"/>
        <end position="208"/>
    </location>
</feature>
<dbReference type="Proteomes" id="UP000019248">
    <property type="component" value="Unassembled WGS sequence"/>
</dbReference>
<name>W7D856_9LIST</name>
<keyword evidence="5 6" id="KW-0472">Membrane</keyword>